<comment type="function">
    <text evidence="9">Part of the binding-protein-dependent transport system for D-xylose. Probably responsible for the translocation of the substrate across the membrane.</text>
</comment>
<protein>
    <recommendedName>
        <fullName evidence="10">Xylose transport system permease protein XylH</fullName>
    </recommendedName>
</protein>
<evidence type="ECO:0000256" key="11">
    <source>
        <dbReference type="SAM" id="Phobius"/>
    </source>
</evidence>
<dbReference type="PANTHER" id="PTHR32196:SF32">
    <property type="entry name" value="XYLOSE TRANSPORT SYSTEM PERMEASE PROTEIN XYLH"/>
    <property type="match status" value="1"/>
</dbReference>
<name>A0AAU8CMW2_9HYPH</name>
<dbReference type="InterPro" id="IPR001851">
    <property type="entry name" value="ABC_transp_permease"/>
</dbReference>
<sequence>MSIETLTNAERNAKASAQMALKDNLRDYGLVLALIAIMVFFQFTTNGTLFKPVNLTNLVLQNSYIIIMALGMLLVIVAGHIDLSVGSVSGFVGAVAAVLMVQYKLDPILATLICLCVGGLIGASQGYWIAYMKIPAFIVTLAGMLIFKGLSLALLGGMSVGPFPPEFQLLSAGFIPDVIGPITLFGVKLHATTLLIGVAIVAAMLYFALKSRRNRESHGYEAEPFVLFVVKNAIISAIVLFLIYMMASYRGLPNVLIVMGVLIALFVFITKRMTFGRRVYAMGGNVKAAALSGIKTERLTFYIFIIMGVLSALAGLIFAARLNTATPKAGLGFELDVIAAVFIGGASAMGGVGQVAGAVIGAFIMGVMNNGMSIMGVNIDWQQVIKGLVLLGAVVFDVYNKNKA</sequence>
<keyword evidence="7 11" id="KW-1133">Transmembrane helix</keyword>
<evidence type="ECO:0000313" key="12">
    <source>
        <dbReference type="EMBL" id="XCG48258.1"/>
    </source>
</evidence>
<feature type="transmembrane region" description="Helical" evidence="11">
    <location>
        <begin position="58"/>
        <end position="77"/>
    </location>
</feature>
<evidence type="ECO:0000256" key="8">
    <source>
        <dbReference type="ARBA" id="ARBA00023136"/>
    </source>
</evidence>
<keyword evidence="8 11" id="KW-0472">Membrane</keyword>
<keyword evidence="5" id="KW-0762">Sugar transport</keyword>
<evidence type="ECO:0000256" key="4">
    <source>
        <dbReference type="ARBA" id="ARBA00022519"/>
    </source>
</evidence>
<dbReference type="PANTHER" id="PTHR32196">
    <property type="entry name" value="ABC TRANSPORTER PERMEASE PROTEIN YPHD-RELATED-RELATED"/>
    <property type="match status" value="1"/>
</dbReference>
<keyword evidence="4" id="KW-0997">Cell inner membrane</keyword>
<evidence type="ECO:0000256" key="3">
    <source>
        <dbReference type="ARBA" id="ARBA00022475"/>
    </source>
</evidence>
<feature type="transmembrane region" description="Helical" evidence="11">
    <location>
        <begin position="225"/>
        <end position="245"/>
    </location>
</feature>
<dbReference type="EMBL" id="CP159253">
    <property type="protein sequence ID" value="XCG48258.1"/>
    <property type="molecule type" value="Genomic_DNA"/>
</dbReference>
<feature type="transmembrane region" description="Helical" evidence="11">
    <location>
        <begin position="28"/>
        <end position="46"/>
    </location>
</feature>
<feature type="transmembrane region" description="Helical" evidence="11">
    <location>
        <begin position="83"/>
        <end position="101"/>
    </location>
</feature>
<feature type="transmembrane region" description="Helical" evidence="11">
    <location>
        <begin position="251"/>
        <end position="269"/>
    </location>
</feature>
<dbReference type="NCBIfam" id="NF040906">
    <property type="entry name" value="GguB"/>
    <property type="match status" value="1"/>
</dbReference>
<keyword evidence="2" id="KW-0813">Transport</keyword>
<feature type="transmembrane region" description="Helical" evidence="11">
    <location>
        <begin position="108"/>
        <end position="128"/>
    </location>
</feature>
<dbReference type="AlphaFoldDB" id="A0AAU8CMW2"/>
<accession>A0AAU8CMW2</accession>
<dbReference type="CDD" id="cd06579">
    <property type="entry name" value="TM_PBP1_transp_AraH_like"/>
    <property type="match status" value="1"/>
</dbReference>
<feature type="transmembrane region" description="Helical" evidence="11">
    <location>
        <begin position="299"/>
        <end position="320"/>
    </location>
</feature>
<proteinExistence type="predicted"/>
<evidence type="ECO:0000256" key="9">
    <source>
        <dbReference type="ARBA" id="ARBA00035611"/>
    </source>
</evidence>
<gene>
    <name evidence="12" type="primary">mmsB</name>
    <name evidence="12" type="ORF">ABVK50_23935</name>
</gene>
<evidence type="ECO:0000256" key="2">
    <source>
        <dbReference type="ARBA" id="ARBA00022448"/>
    </source>
</evidence>
<reference evidence="12" key="1">
    <citation type="submission" date="2024-06" db="EMBL/GenBank/DDBJ databases">
        <title>Mesorhizobium karijinii sp. nov., a symbiont of the iconic Swainsona formosa from arid Australia.</title>
        <authorList>
            <person name="Hill Y.J."/>
            <person name="Watkin E.L.J."/>
            <person name="O'Hara G.W."/>
            <person name="Terpolilli J."/>
            <person name="Tye M.L."/>
            <person name="Kohlmeier M.G."/>
        </authorList>
    </citation>
    <scope>NUCLEOTIDE SEQUENCE</scope>
    <source>
        <strain evidence="12">WSM2240</strain>
    </source>
</reference>
<feature type="transmembrane region" description="Helical" evidence="11">
    <location>
        <begin position="191"/>
        <end position="209"/>
    </location>
</feature>
<comment type="subcellular location">
    <subcellularLocation>
        <location evidence="1">Cell membrane</location>
        <topology evidence="1">Multi-pass membrane protein</topology>
    </subcellularLocation>
</comment>
<dbReference type="GO" id="GO:0022857">
    <property type="term" value="F:transmembrane transporter activity"/>
    <property type="evidence" value="ECO:0007669"/>
    <property type="project" value="InterPro"/>
</dbReference>
<feature type="transmembrane region" description="Helical" evidence="11">
    <location>
        <begin position="134"/>
        <end position="155"/>
    </location>
</feature>
<dbReference type="GO" id="GO:0005886">
    <property type="term" value="C:plasma membrane"/>
    <property type="evidence" value="ECO:0007669"/>
    <property type="project" value="UniProtKB-SubCell"/>
</dbReference>
<dbReference type="Pfam" id="PF02653">
    <property type="entry name" value="BPD_transp_2"/>
    <property type="match status" value="1"/>
</dbReference>
<organism evidence="12">
    <name type="scientific">Mesorhizobium sp. WSM2240</name>
    <dbReference type="NCBI Taxonomy" id="3228851"/>
    <lineage>
        <taxon>Bacteria</taxon>
        <taxon>Pseudomonadati</taxon>
        <taxon>Pseudomonadota</taxon>
        <taxon>Alphaproteobacteria</taxon>
        <taxon>Hyphomicrobiales</taxon>
        <taxon>Phyllobacteriaceae</taxon>
        <taxon>Mesorhizobium</taxon>
    </lineage>
</organism>
<dbReference type="RefSeq" id="WP_353644209.1">
    <property type="nucleotide sequence ID" value="NZ_CP159253.1"/>
</dbReference>
<keyword evidence="3" id="KW-1003">Cell membrane</keyword>
<evidence type="ECO:0000256" key="1">
    <source>
        <dbReference type="ARBA" id="ARBA00004651"/>
    </source>
</evidence>
<evidence type="ECO:0000256" key="10">
    <source>
        <dbReference type="ARBA" id="ARBA00035686"/>
    </source>
</evidence>
<evidence type="ECO:0000256" key="7">
    <source>
        <dbReference type="ARBA" id="ARBA00022989"/>
    </source>
</evidence>
<keyword evidence="6 11" id="KW-0812">Transmembrane</keyword>
<feature type="transmembrane region" description="Helical" evidence="11">
    <location>
        <begin position="340"/>
        <end position="365"/>
    </location>
</feature>
<evidence type="ECO:0000256" key="5">
    <source>
        <dbReference type="ARBA" id="ARBA00022597"/>
    </source>
</evidence>
<evidence type="ECO:0000256" key="6">
    <source>
        <dbReference type="ARBA" id="ARBA00022692"/>
    </source>
</evidence>